<dbReference type="RefSeq" id="WP_353683390.1">
    <property type="nucleotide sequence ID" value="NZ_CP144373.1"/>
</dbReference>
<reference evidence="1" key="1">
    <citation type="submission" date="2024-01" db="EMBL/GenBank/DDBJ databases">
        <title>The first autotrophic representatives of the genus Thermodesulfovibrio.</title>
        <authorList>
            <person name="Maltseva A.I."/>
            <person name="Elcheninov A.G."/>
            <person name="Kublanov I.V."/>
            <person name="Lebedinsky A.V."/>
            <person name="Frolov E.N."/>
        </authorList>
    </citation>
    <scope>NUCLEOTIDE SEQUENCE</scope>
    <source>
        <strain evidence="1">3907-1M</strain>
    </source>
</reference>
<protein>
    <submittedName>
        <fullName evidence="1">Uncharacterized protein</fullName>
    </submittedName>
</protein>
<evidence type="ECO:0000313" key="1">
    <source>
        <dbReference type="EMBL" id="XCH45848.1"/>
    </source>
</evidence>
<dbReference type="KEGG" id="taut:V4D30_05810"/>
<gene>
    <name evidence="1" type="ORF">V4D30_05810</name>
</gene>
<accession>A0AAU8GTR2</accession>
<sequence length="203" mass="23755">MVELGKIQRLSVDEFKGKKRLFCVPNIFVVDEEDEKLKNLIERYWQEAGFHVEKLEKLGFVTKIFVETIFIEGQEAVDVIRETNPYLYPFIEKKVSEGATVIGIEDPEIFGEFIDWGNCLRVVKTNAVIQKVFDYFNQVTERRIKEISNKISDKLQEGESAVLILRDQDRIKLSLPKDIEIFIVVPSAYDEILRYLRDKFLSQ</sequence>
<dbReference type="AlphaFoldDB" id="A0AAU8GTR2"/>
<name>A0AAU8GTR2_9BACT</name>
<dbReference type="EMBL" id="CP144373">
    <property type="protein sequence ID" value="XCH45848.1"/>
    <property type="molecule type" value="Genomic_DNA"/>
</dbReference>
<proteinExistence type="predicted"/>
<organism evidence="1">
    <name type="scientific">Thermodesulfovibrio autotrophicus</name>
    <dbReference type="NCBI Taxonomy" id="3118333"/>
    <lineage>
        <taxon>Bacteria</taxon>
        <taxon>Pseudomonadati</taxon>
        <taxon>Nitrospirota</taxon>
        <taxon>Thermodesulfovibrionia</taxon>
        <taxon>Thermodesulfovibrionales</taxon>
        <taxon>Thermodesulfovibrionaceae</taxon>
        <taxon>Thermodesulfovibrio</taxon>
    </lineage>
</organism>